<organism evidence="2 3">
    <name type="scientific">Streptomyces spiralis</name>
    <dbReference type="NCBI Taxonomy" id="66376"/>
    <lineage>
        <taxon>Bacteria</taxon>
        <taxon>Bacillati</taxon>
        <taxon>Actinomycetota</taxon>
        <taxon>Actinomycetes</taxon>
        <taxon>Kitasatosporales</taxon>
        <taxon>Streptomycetaceae</taxon>
        <taxon>Streptomyces</taxon>
    </lineage>
</organism>
<accession>A0A919A9S9</accession>
<reference evidence="2" key="1">
    <citation type="journal article" date="2014" name="Int. J. Syst. Evol. Microbiol.">
        <title>Complete genome sequence of Corynebacterium casei LMG S-19264T (=DSM 44701T), isolated from a smear-ripened cheese.</title>
        <authorList>
            <consortium name="US DOE Joint Genome Institute (JGI-PGF)"/>
            <person name="Walter F."/>
            <person name="Albersmeier A."/>
            <person name="Kalinowski J."/>
            <person name="Ruckert C."/>
        </authorList>
    </citation>
    <scope>NUCLEOTIDE SEQUENCE</scope>
    <source>
        <strain evidence="2">JCM 3302</strain>
    </source>
</reference>
<reference evidence="2" key="2">
    <citation type="submission" date="2020-09" db="EMBL/GenBank/DDBJ databases">
        <authorList>
            <person name="Sun Q."/>
            <person name="Ohkuma M."/>
        </authorList>
    </citation>
    <scope>NUCLEOTIDE SEQUENCE</scope>
    <source>
        <strain evidence="2">JCM 3302</strain>
    </source>
</reference>
<feature type="region of interest" description="Disordered" evidence="1">
    <location>
        <begin position="790"/>
        <end position="815"/>
    </location>
</feature>
<dbReference type="EMBL" id="BNBC01000030">
    <property type="protein sequence ID" value="GHE92757.1"/>
    <property type="molecule type" value="Genomic_DNA"/>
</dbReference>
<comment type="caution">
    <text evidence="2">The sequence shown here is derived from an EMBL/GenBank/DDBJ whole genome shotgun (WGS) entry which is preliminary data.</text>
</comment>
<dbReference type="InterPro" id="IPR011990">
    <property type="entry name" value="TPR-like_helical_dom_sf"/>
</dbReference>
<proteinExistence type="predicted"/>
<dbReference type="SMART" id="SM00028">
    <property type="entry name" value="TPR"/>
    <property type="match status" value="6"/>
</dbReference>
<sequence>MKPRADDQDDADAHEERLYFVENPDKARLSDLDTAIESNEAHLRWLYQAETGNLRAARGKRTESREDLVKAVELLRTATADPQTSPDLRGKLLFTLGNLLSKGELAESFGNLSEGVDAYRQALELLTGEERLACVSNMLPELLAVADRSDRPEPREEARALTFRFLDEAATNPVSEISVWHTLIDCLHSQAVPTDLHLALITKAETLAHRPASDSVRGNRYHRLGQLLNNAWDRTGDRSLLTRSIEAYRQAAALRPTEGTSVANLALALREAGALDGDPKLLEEAVGFGLTALEFTPRESDDYVSMRGDLAATLIHLSEFRDQEDNLRAALDQTTEVVEHGRRTGNFELLRSFLPNLAMVRLRLGMVTDDRGLKAEAVDAYREALALPLSSRTRATLLAAHGSALAQLAEHDDRPAVKLHQANQAMAEALSLLPDNAPQLGGFLHAYALNVLTLTMLDDSAAAHDTALAAWERILARATSCSLPEPALLCRALLAINYWGRYDHGTDVGDLARAIDHGEHALRDRQPGLANERQRLAVVYAVTEAYRLRALVGHDHADFERALSLVTEALERPDVPPRMRQSFLTVRSATHHDRFNIFSRPSDLDEALRYAQQAAAVPVPTGPESAARLQLATCLSQKYQQSGVVEHLDRALEIWRAAWASIRARTGEEGVDPPARYDDSGLSIAYNLTTALAQRYNLHQIPSDLDEALDTMAIVLRHTPENHSLWPDRLTAAANMLRSRCSRDDSPDDLSQALSYAEQAVTTANPGSHAHFNAVAALLSIHADGWDGYGGGVSEDDGDTEPDAGAPGNELLGGHTESLDRAIEFGVRQAESEDELPLRSWIPLTNNTAVTLYRRWRAFGDHKDLDRSISLLRQVLHRAGVERSALSALVLGETLLHHSRTDDTVCALDSSTSAPEARREAAAAFRSLATCVSAPSRARFQAARRWVTVTGRPDDETLAACRQLMELMPLVAWVGAPRTVREAVLEDESVLVPMAALAALEAGRPADAVEFLELGRSVLWSQSLDLRTDLAEIEEADPELAARLAEVREALDSPTADGEAADLLPVAGPSGLVPPDPVDPDWSAVIQQAQRISASGDRDGLYDLLGPLTSADDTRVAGYAEFGRGLALIDRGEPEAAREALVRAAEHDSPFAAAAANTLGDLLVATHDYAGARVAYKRARDSDDQKESVSAAARLGRLDEIEAAETRLAPGLARLLVLGDVPELLAMAGHLLQQGQISECRLFLERAFPRIPSEDHPAMASFLALVRQRTGDVPGARSAWELALTAEDPEAAAHAALRLGDLLTCEYTLDEARSAYARALDFPGMTDEARACLAGLSVRSPNEPSGAQEAPLTFDYGYWLAHRRPMEEALTVLNQVVEAGCADPRAHYYLYDVTRLRGKPEPQWSRDRLHRVLALSPGTGTPLALIARSRLRDLRGDQEGAISILDDAYSAAVAQGDAELATIAALTQATHHQHHKNYDDAHDAYQRAIRAGHPQLSLAATFYLAVMLGEAGREEESRSTYRHLMTSGHPVQGGMAAMNLGMSLGRADDIDGAVEAFKWAANGAWEESAAHARDILARLSADSSDAPDSLDPDAAG</sequence>
<keyword evidence="3" id="KW-1185">Reference proteome</keyword>
<dbReference type="RefSeq" id="WP_189904660.1">
    <property type="nucleotide sequence ID" value="NZ_BNBC01000030.1"/>
</dbReference>
<name>A0A919A9S9_9ACTN</name>
<dbReference type="SUPFAM" id="SSF48452">
    <property type="entry name" value="TPR-like"/>
    <property type="match status" value="3"/>
</dbReference>
<dbReference type="Proteomes" id="UP000641386">
    <property type="component" value="Unassembled WGS sequence"/>
</dbReference>
<dbReference type="Gene3D" id="1.25.40.10">
    <property type="entry name" value="Tetratricopeptide repeat domain"/>
    <property type="match status" value="5"/>
</dbReference>
<evidence type="ECO:0000256" key="1">
    <source>
        <dbReference type="SAM" id="MobiDB-lite"/>
    </source>
</evidence>
<evidence type="ECO:0000313" key="2">
    <source>
        <dbReference type="EMBL" id="GHE92757.1"/>
    </source>
</evidence>
<gene>
    <name evidence="2" type="ORF">GCM10014715_56520</name>
</gene>
<dbReference type="SUPFAM" id="SSF81901">
    <property type="entry name" value="HCP-like"/>
    <property type="match status" value="1"/>
</dbReference>
<protein>
    <recommendedName>
        <fullName evidence="4">Tetratricopeptide repeat protein</fullName>
    </recommendedName>
</protein>
<dbReference type="InterPro" id="IPR019734">
    <property type="entry name" value="TPR_rpt"/>
</dbReference>
<evidence type="ECO:0008006" key="4">
    <source>
        <dbReference type="Google" id="ProtNLM"/>
    </source>
</evidence>
<evidence type="ECO:0000313" key="3">
    <source>
        <dbReference type="Proteomes" id="UP000641386"/>
    </source>
</evidence>